<reference evidence="2" key="1">
    <citation type="submission" date="2021-01" db="UniProtKB">
        <authorList>
            <consortium name="EnsemblPlants"/>
        </authorList>
    </citation>
    <scope>IDENTIFICATION</scope>
</reference>
<evidence type="ECO:0000313" key="2">
    <source>
        <dbReference type="EnsemblPlants" id="Kaladp0039s0137.1.v1.1"/>
    </source>
</evidence>
<dbReference type="PANTHER" id="PTHR33924:SF5">
    <property type="entry name" value="CATION-TRANSPORTING ATPASE"/>
    <property type="match status" value="1"/>
</dbReference>
<evidence type="ECO:0000256" key="1">
    <source>
        <dbReference type="SAM" id="MobiDB-lite"/>
    </source>
</evidence>
<evidence type="ECO:0000313" key="3">
    <source>
        <dbReference type="Proteomes" id="UP000594263"/>
    </source>
</evidence>
<feature type="compositionally biased region" description="Basic and acidic residues" evidence="1">
    <location>
        <begin position="292"/>
        <end position="319"/>
    </location>
</feature>
<name>A0A7N0TJV7_KALFE</name>
<protein>
    <submittedName>
        <fullName evidence="2">Uncharacterized protein</fullName>
    </submittedName>
</protein>
<keyword evidence="3" id="KW-1185">Reference proteome</keyword>
<dbReference type="AlphaFoldDB" id="A0A7N0TJV7"/>
<dbReference type="Proteomes" id="UP000594263">
    <property type="component" value="Unplaced"/>
</dbReference>
<dbReference type="EnsemblPlants" id="Kaladp0039s0137.1.v1.1">
    <property type="protein sequence ID" value="Kaladp0039s0137.1.v1.1"/>
    <property type="gene ID" value="Kaladp0039s0137.v1.1"/>
</dbReference>
<feature type="region of interest" description="Disordered" evidence="1">
    <location>
        <begin position="278"/>
        <end position="333"/>
    </location>
</feature>
<feature type="compositionally biased region" description="Polar residues" evidence="1">
    <location>
        <begin position="324"/>
        <end position="333"/>
    </location>
</feature>
<organism evidence="2 3">
    <name type="scientific">Kalanchoe fedtschenkoi</name>
    <name type="common">Lavender scallops</name>
    <name type="synonym">South American air plant</name>
    <dbReference type="NCBI Taxonomy" id="63787"/>
    <lineage>
        <taxon>Eukaryota</taxon>
        <taxon>Viridiplantae</taxon>
        <taxon>Streptophyta</taxon>
        <taxon>Embryophyta</taxon>
        <taxon>Tracheophyta</taxon>
        <taxon>Spermatophyta</taxon>
        <taxon>Magnoliopsida</taxon>
        <taxon>eudicotyledons</taxon>
        <taxon>Gunneridae</taxon>
        <taxon>Pentapetalae</taxon>
        <taxon>Saxifragales</taxon>
        <taxon>Crassulaceae</taxon>
        <taxon>Kalanchoe</taxon>
    </lineage>
</organism>
<dbReference type="Gramene" id="Kaladp0039s0137.1.v1.1">
    <property type="protein sequence ID" value="Kaladp0039s0137.1.v1.1"/>
    <property type="gene ID" value="Kaladp0039s0137.v1.1"/>
</dbReference>
<dbReference type="PANTHER" id="PTHR33924">
    <property type="entry name" value="CATION-TRANSPORTING ATPASE"/>
    <property type="match status" value="1"/>
</dbReference>
<sequence length="578" mass="64346">MGEPACGSEVVAEKRRGAEAGDPFGHEKKRLKMDDFDSFLRSKEVANNRSHVSEEDVSCIAKETAINNLDAAKVPRSCMETAPVLRRSHFKVVDMTKKTDDAVAVQSVVGVADRTALLKKNDKVPNIGPSTAKEVGISMEKDIVCSATSNPVYPCKKVSRAKCAHLSECGSVTGPVATKDPLEVWKEMKQNGFLSSTQSHKVVTIPPVKSRQRKNKADVMKKKMEQAKIEQAKKEQVDRFTKIAAPSGLLNDLNPGIINHVRNSKQVHSILKALVRPERHDATANKSSNNGKSKETKERMEIERSSNLGLDHHTRHEKGFGNSFAPSRKTSGYPSALDHFKTSARENEVGLQCRVDTEIGNQTSIMFSDCKKEEFNFSSSARKMSENASSISNENNQSCVSSLSVKAASVASQWLELLQQDIKGRLAALRRSKQRVRAVLQTELPHLLSNEFPCNQENEPHSVTSLDLDSRNSTAELHEVRWNSLFGQMDTSLTDEEQQLQSWLEQVKDMQLLCDRGLYHEHHDIPSHLRSLLASENDSRLKMGNSEMELAVRAAAASIYSTCNYLMEKENVMCSQTR</sequence>
<feature type="region of interest" description="Disordered" evidence="1">
    <location>
        <begin position="1"/>
        <end position="26"/>
    </location>
</feature>
<dbReference type="OMA" id="KENCHEL"/>
<accession>A0A7N0TJV7</accession>
<proteinExistence type="predicted"/>